<dbReference type="Proteomes" id="UP000593571">
    <property type="component" value="Unassembled WGS sequence"/>
</dbReference>
<proteinExistence type="predicted"/>
<sequence length="134" mass="14049">MICFVYESGGSLGLAGVLAQTTVTIGWGLGSSGVHAGDSHTARLLRHRSPRVVSPWAGGLRATAPGRSDSGHRASVPRDSCNSAVTFSHPALEVTKCHLSLILCTDTATEARRVRGEVETPPLGGEGQRIRGMF</sequence>
<comment type="caution">
    <text evidence="2">The sequence shown here is derived from an EMBL/GenBank/DDBJ whole genome shotgun (WGS) entry which is preliminary data.</text>
</comment>
<evidence type="ECO:0000313" key="3">
    <source>
        <dbReference type="Proteomes" id="UP000593571"/>
    </source>
</evidence>
<reference evidence="2 3" key="1">
    <citation type="journal article" date="2020" name="Nature">
        <title>Six reference-quality genomes reveal evolution of bat adaptations.</title>
        <authorList>
            <person name="Jebb D."/>
            <person name="Huang Z."/>
            <person name="Pippel M."/>
            <person name="Hughes G.M."/>
            <person name="Lavrichenko K."/>
            <person name="Devanna P."/>
            <person name="Winkler S."/>
            <person name="Jermiin L.S."/>
            <person name="Skirmuntt E.C."/>
            <person name="Katzourakis A."/>
            <person name="Burkitt-Gray L."/>
            <person name="Ray D.A."/>
            <person name="Sullivan K.A.M."/>
            <person name="Roscito J.G."/>
            <person name="Kirilenko B.M."/>
            <person name="Davalos L.M."/>
            <person name="Corthals A.P."/>
            <person name="Power M.L."/>
            <person name="Jones G."/>
            <person name="Ransome R.D."/>
            <person name="Dechmann D.K.N."/>
            <person name="Locatelli A.G."/>
            <person name="Puechmaille S.J."/>
            <person name="Fedrigo O."/>
            <person name="Jarvis E.D."/>
            <person name="Hiller M."/>
            <person name="Vernes S.C."/>
            <person name="Myers E.W."/>
            <person name="Teeling E.C."/>
        </authorList>
    </citation>
    <scope>NUCLEOTIDE SEQUENCE [LARGE SCALE GENOMIC DNA]</scope>
    <source>
        <strain evidence="2">MRouAeg1</strain>
        <tissue evidence="2">Muscle</tissue>
    </source>
</reference>
<dbReference type="EMBL" id="JACASE010000014">
    <property type="protein sequence ID" value="KAF6410684.1"/>
    <property type="molecule type" value="Genomic_DNA"/>
</dbReference>
<gene>
    <name evidence="2" type="ORF">HJG63_009146</name>
</gene>
<organism evidence="2 3">
    <name type="scientific">Rousettus aegyptiacus</name>
    <name type="common">Egyptian fruit bat</name>
    <name type="synonym">Pteropus aegyptiacus</name>
    <dbReference type="NCBI Taxonomy" id="9407"/>
    <lineage>
        <taxon>Eukaryota</taxon>
        <taxon>Metazoa</taxon>
        <taxon>Chordata</taxon>
        <taxon>Craniata</taxon>
        <taxon>Vertebrata</taxon>
        <taxon>Euteleostomi</taxon>
        <taxon>Mammalia</taxon>
        <taxon>Eutheria</taxon>
        <taxon>Laurasiatheria</taxon>
        <taxon>Chiroptera</taxon>
        <taxon>Yinpterochiroptera</taxon>
        <taxon>Pteropodoidea</taxon>
        <taxon>Pteropodidae</taxon>
        <taxon>Rousettinae</taxon>
        <taxon>Rousettus</taxon>
    </lineage>
</organism>
<evidence type="ECO:0000256" key="1">
    <source>
        <dbReference type="SAM" id="MobiDB-lite"/>
    </source>
</evidence>
<dbReference type="AlphaFoldDB" id="A0A7J8CIG2"/>
<protein>
    <submittedName>
        <fullName evidence="2">Uncharacterized protein</fullName>
    </submittedName>
</protein>
<evidence type="ECO:0000313" key="2">
    <source>
        <dbReference type="EMBL" id="KAF6410684.1"/>
    </source>
</evidence>
<accession>A0A7J8CIG2</accession>
<keyword evidence="3" id="KW-1185">Reference proteome</keyword>
<name>A0A7J8CIG2_ROUAE</name>
<feature type="region of interest" description="Disordered" evidence="1">
    <location>
        <begin position="56"/>
        <end position="78"/>
    </location>
</feature>